<dbReference type="Gene3D" id="3.40.50.12780">
    <property type="entry name" value="N-terminal domain of ligase-like"/>
    <property type="match status" value="2"/>
</dbReference>
<feature type="domain" description="AMP-dependent synthetase/ligase" evidence="3">
    <location>
        <begin position="599"/>
        <end position="950"/>
    </location>
</feature>
<dbReference type="InterPro" id="IPR020845">
    <property type="entry name" value="AMP-binding_CS"/>
</dbReference>
<evidence type="ECO:0000256" key="2">
    <source>
        <dbReference type="SAM" id="MobiDB-lite"/>
    </source>
</evidence>
<gene>
    <name evidence="4" type="ORF">QFZ49_002052</name>
</gene>
<evidence type="ECO:0000256" key="1">
    <source>
        <dbReference type="ARBA" id="ARBA00022598"/>
    </source>
</evidence>
<keyword evidence="1 4" id="KW-0436">Ligase</keyword>
<dbReference type="SUPFAM" id="SSF56801">
    <property type="entry name" value="Acetyl-CoA synthetase-like"/>
    <property type="match status" value="2"/>
</dbReference>
<evidence type="ECO:0000313" key="5">
    <source>
        <dbReference type="Proteomes" id="UP001223072"/>
    </source>
</evidence>
<feature type="region of interest" description="Disordered" evidence="2">
    <location>
        <begin position="471"/>
        <end position="558"/>
    </location>
</feature>
<dbReference type="Proteomes" id="UP001223072">
    <property type="component" value="Unassembled WGS sequence"/>
</dbReference>
<dbReference type="Gene3D" id="3.30.300.30">
    <property type="match status" value="1"/>
</dbReference>
<feature type="domain" description="AMP-dependent synthetase/ligase" evidence="3">
    <location>
        <begin position="39"/>
        <end position="393"/>
    </location>
</feature>
<dbReference type="PANTHER" id="PTHR43352:SF1">
    <property type="entry name" value="ANTHRANILATE--COA LIGASE"/>
    <property type="match status" value="1"/>
</dbReference>
<dbReference type="PROSITE" id="PS00455">
    <property type="entry name" value="AMP_BINDING"/>
    <property type="match status" value="2"/>
</dbReference>
<name>A0ABU0RJF2_9ACTN</name>
<protein>
    <submittedName>
        <fullName evidence="4">Acyl-coenzyme A synthetase/AMP-(Fatty) acid ligase</fullName>
    </submittedName>
</protein>
<dbReference type="GO" id="GO:0016874">
    <property type="term" value="F:ligase activity"/>
    <property type="evidence" value="ECO:0007669"/>
    <property type="project" value="UniProtKB-KW"/>
</dbReference>
<dbReference type="EMBL" id="JAUSZS010000003">
    <property type="protein sequence ID" value="MDQ0932122.1"/>
    <property type="molecule type" value="Genomic_DNA"/>
</dbReference>
<reference evidence="4 5" key="1">
    <citation type="submission" date="2023-07" db="EMBL/GenBank/DDBJ databases">
        <title>Comparative genomics of wheat-associated soil bacteria to identify genetic determinants of phenazine resistance.</title>
        <authorList>
            <person name="Mouncey N."/>
        </authorList>
    </citation>
    <scope>NUCLEOTIDE SEQUENCE [LARGE SCALE GENOMIC DNA]</scope>
    <source>
        <strain evidence="4 5">W2I16</strain>
    </source>
</reference>
<accession>A0ABU0RJF2</accession>
<sequence length="1085" mass="116724">MTTHRATTAAPPAPAPAEADADAPGNLAVHLADLAGRRGWSDRAAFHQSHQGHRSWTHGEVHELAARTATVLAGHGVGAGDRVLLALPDGITWVTAFLALARLGAVAVLVNPELPPADHAFMTEDTEAVLCLTGPGLDEGAGDGEAGRFAGRPLLGADQLAALAPTAEPAATAHPVDAHTPLYVQYTSGTTGRPKGVVHCHGDPKTYHDLIGRRLLRITEDDVTLSVSKLYFAYGFGNAFAFPLFSGSSAILVDRRPTPAAVDELVARHRVTLLYSVPSAYAALVADRGDGHQGCFASVRAAVSAGEGLPDGLGQRIGELLGAPVLEQIGSTEAGHAFCANSLDHDHPGTVGRPVPGFEVELRDRDGLALPDADEGAEGELWVRGPTVTTGYLNRPEETARSLVGGWLATRDRAVREPDGSYRHLGRADDMEMVGGITVSPLEVEAVLRTHPAVKEVAVAALTDERGFQQTACLRRARRRRPGGPGERTHRTGPRPARRLQGPPERRLRPVAAPHVDREAPPPSRPPGRLVTTTANAAAAATPASTTPRSTPEGNGRMPQPQPLLADRGFYLGPVFRRAADRHGAVFVTLDRPLDVSPELGVDLSYPQLADLVEELSARLWAAGVRPSEEVVVHKTDNVDIVLLTCAVSRIGAVPVLLSPGLAGPVVGQLLARLHRPWLLSDSAKLTGPLAELDLAPLVRRTLAVNADAGADAPGAEPLAMYAGAEPAAAVRLHPREPALITHSSGTTGIPKLAVHCANTMWNRLVPQQAMGWPTRGETAALHMSFVHSRFYHLLGVLLHFGSPLLLITDPTPAAVGPLLARHRPGIVETHPNTFVLWEELADAPAQPLSRVRSYGSTFDAIHPRTVRRLLGASKRRSAWLIQLYGQSETGPVAFQWFTRRSAAKADGRRVGIGIPGFTRVRVTDDNGRTAAPGKPGRIEARTRGRILTYLGAREQYERQLDGGGWWQMGDMGYRSKLGALYLIDREIDQIDSVHSNLEVEDTLMDRLEELREVVIVPGADREPVPVVCVRDELPLDPERWRRATADLPTMAEPRQWRFEELPMTATWKVKRVEITRMLAQGART</sequence>
<dbReference type="Pfam" id="PF00501">
    <property type="entry name" value="AMP-binding"/>
    <property type="match status" value="2"/>
</dbReference>
<dbReference type="InterPro" id="IPR000873">
    <property type="entry name" value="AMP-dep_synth/lig_dom"/>
</dbReference>
<evidence type="ECO:0000259" key="3">
    <source>
        <dbReference type="Pfam" id="PF00501"/>
    </source>
</evidence>
<evidence type="ECO:0000313" key="4">
    <source>
        <dbReference type="EMBL" id="MDQ0932122.1"/>
    </source>
</evidence>
<comment type="caution">
    <text evidence="4">The sequence shown here is derived from an EMBL/GenBank/DDBJ whole genome shotgun (WGS) entry which is preliminary data.</text>
</comment>
<dbReference type="InterPro" id="IPR042099">
    <property type="entry name" value="ANL_N_sf"/>
</dbReference>
<dbReference type="PANTHER" id="PTHR43352">
    <property type="entry name" value="ACETYL-COA SYNTHETASE"/>
    <property type="match status" value="1"/>
</dbReference>
<keyword evidence="5" id="KW-1185">Reference proteome</keyword>
<organism evidence="4 5">
    <name type="scientific">Streptomyces turgidiscabies</name>
    <dbReference type="NCBI Taxonomy" id="85558"/>
    <lineage>
        <taxon>Bacteria</taxon>
        <taxon>Bacillati</taxon>
        <taxon>Actinomycetota</taxon>
        <taxon>Actinomycetes</taxon>
        <taxon>Kitasatosporales</taxon>
        <taxon>Streptomycetaceae</taxon>
        <taxon>Streptomyces</taxon>
    </lineage>
</organism>
<feature type="compositionally biased region" description="Low complexity" evidence="2">
    <location>
        <begin position="532"/>
        <end position="552"/>
    </location>
</feature>
<feature type="region of interest" description="Disordered" evidence="2">
    <location>
        <begin position="1"/>
        <end position="22"/>
    </location>
</feature>
<dbReference type="InterPro" id="IPR045851">
    <property type="entry name" value="AMP-bd_C_sf"/>
</dbReference>
<proteinExistence type="predicted"/>